<dbReference type="EMBL" id="UGYB01000001">
    <property type="protein sequence ID" value="SUI04561.1"/>
    <property type="molecule type" value="Genomic_DNA"/>
</dbReference>
<name>A0A379XVM4_SALER</name>
<gene>
    <name evidence="1" type="ORF">NCTC12420_04421</name>
</gene>
<dbReference type="Proteomes" id="UP000254220">
    <property type="component" value="Unassembled WGS sequence"/>
</dbReference>
<accession>A0A379XVM4</accession>
<sequence length="184" mass="20202">MVTPAIGDIWIGCSIQSACQRYAGCVYGKSSCNSRGKITRLIDSRYAVVIITVPQRFRHGKAPFTSVIGDYRIGLPVKRNGHFQASVRSAAKRRPGVVSYAIVRSTGIADIVQPTCQRRRHRIAGDSHGVSGFQTIAIGYGKIPGEVSALGAYLPEILTQATGFSSCHQRQQRWLKDLLLLRLF</sequence>
<organism evidence="1 2">
    <name type="scientific">Salmonella enterica subsp. indica</name>
    <dbReference type="NCBI Taxonomy" id="59207"/>
    <lineage>
        <taxon>Bacteria</taxon>
        <taxon>Pseudomonadati</taxon>
        <taxon>Pseudomonadota</taxon>
        <taxon>Gammaproteobacteria</taxon>
        <taxon>Enterobacterales</taxon>
        <taxon>Enterobacteriaceae</taxon>
        <taxon>Salmonella</taxon>
    </lineage>
</organism>
<evidence type="ECO:0000313" key="2">
    <source>
        <dbReference type="Proteomes" id="UP000254220"/>
    </source>
</evidence>
<proteinExistence type="predicted"/>
<evidence type="ECO:0000313" key="1">
    <source>
        <dbReference type="EMBL" id="SUI04561.1"/>
    </source>
</evidence>
<reference evidence="1 2" key="1">
    <citation type="submission" date="2018-06" db="EMBL/GenBank/DDBJ databases">
        <authorList>
            <consortium name="Pathogen Informatics"/>
            <person name="Doyle S."/>
        </authorList>
    </citation>
    <scope>NUCLEOTIDE SEQUENCE [LARGE SCALE GENOMIC DNA]</scope>
    <source>
        <strain evidence="1 2">NCTC12420</strain>
    </source>
</reference>
<protein>
    <submittedName>
        <fullName evidence="1">Uncharacterized protein</fullName>
    </submittedName>
</protein>
<dbReference type="AlphaFoldDB" id="A0A379XVM4"/>